<comment type="caution">
    <text evidence="4">The sequence shown here is derived from an EMBL/GenBank/DDBJ whole genome shotgun (WGS) entry which is preliminary data.</text>
</comment>
<feature type="domain" description="Beta-lactamase-related" evidence="3">
    <location>
        <begin position="56"/>
        <end position="288"/>
    </location>
</feature>
<protein>
    <submittedName>
        <fullName evidence="4">Beta-lactamase/transpeptidase-like protein</fullName>
    </submittedName>
</protein>
<dbReference type="InterPro" id="IPR050491">
    <property type="entry name" value="AmpC-like"/>
</dbReference>
<comment type="similarity">
    <text evidence="1">Belongs to the peptidase S12 family.</text>
</comment>
<dbReference type="PANTHER" id="PTHR46825">
    <property type="entry name" value="D-ALANYL-D-ALANINE-CARBOXYPEPTIDASE/ENDOPEPTIDASE AMPH"/>
    <property type="match status" value="1"/>
</dbReference>
<proteinExistence type="inferred from homology"/>
<accession>A0AAD7DV65</accession>
<organism evidence="4 5">
    <name type="scientific">Mycena rosella</name>
    <name type="common">Pink bonnet</name>
    <name type="synonym">Agaricus rosellus</name>
    <dbReference type="NCBI Taxonomy" id="1033263"/>
    <lineage>
        <taxon>Eukaryota</taxon>
        <taxon>Fungi</taxon>
        <taxon>Dikarya</taxon>
        <taxon>Basidiomycota</taxon>
        <taxon>Agaricomycotina</taxon>
        <taxon>Agaricomycetes</taxon>
        <taxon>Agaricomycetidae</taxon>
        <taxon>Agaricales</taxon>
        <taxon>Marasmiineae</taxon>
        <taxon>Mycenaceae</taxon>
        <taxon>Mycena</taxon>
    </lineage>
</organism>
<dbReference type="Proteomes" id="UP001221757">
    <property type="component" value="Unassembled WGS sequence"/>
</dbReference>
<dbReference type="Gene3D" id="3.40.710.10">
    <property type="entry name" value="DD-peptidase/beta-lactamase superfamily"/>
    <property type="match status" value="1"/>
</dbReference>
<keyword evidence="5" id="KW-1185">Reference proteome</keyword>
<dbReference type="SUPFAM" id="SSF56601">
    <property type="entry name" value="beta-lactamase/transpeptidase-like"/>
    <property type="match status" value="1"/>
</dbReference>
<keyword evidence="2" id="KW-0732">Signal</keyword>
<evidence type="ECO:0000259" key="3">
    <source>
        <dbReference type="Pfam" id="PF00144"/>
    </source>
</evidence>
<evidence type="ECO:0000256" key="2">
    <source>
        <dbReference type="SAM" id="SignalP"/>
    </source>
</evidence>
<gene>
    <name evidence="4" type="ORF">B0H17DRAFT_1157916</name>
</gene>
<evidence type="ECO:0000256" key="1">
    <source>
        <dbReference type="ARBA" id="ARBA00038215"/>
    </source>
</evidence>
<dbReference type="Pfam" id="PF00144">
    <property type="entry name" value="Beta-lactamase"/>
    <property type="match status" value="1"/>
</dbReference>
<evidence type="ECO:0000313" key="5">
    <source>
        <dbReference type="Proteomes" id="UP001221757"/>
    </source>
</evidence>
<feature type="chain" id="PRO_5042295421" evidence="2">
    <location>
        <begin position="22"/>
        <end position="295"/>
    </location>
</feature>
<feature type="signal peptide" evidence="2">
    <location>
        <begin position="1"/>
        <end position="21"/>
    </location>
</feature>
<dbReference type="AlphaFoldDB" id="A0AAD7DV65"/>
<dbReference type="InterPro" id="IPR012338">
    <property type="entry name" value="Beta-lactam/transpept-like"/>
</dbReference>
<reference evidence="4" key="1">
    <citation type="submission" date="2023-03" db="EMBL/GenBank/DDBJ databases">
        <title>Massive genome expansion in bonnet fungi (Mycena s.s.) driven by repeated elements and novel gene families across ecological guilds.</title>
        <authorList>
            <consortium name="Lawrence Berkeley National Laboratory"/>
            <person name="Harder C.B."/>
            <person name="Miyauchi S."/>
            <person name="Viragh M."/>
            <person name="Kuo A."/>
            <person name="Thoen E."/>
            <person name="Andreopoulos B."/>
            <person name="Lu D."/>
            <person name="Skrede I."/>
            <person name="Drula E."/>
            <person name="Henrissat B."/>
            <person name="Morin E."/>
            <person name="Kohler A."/>
            <person name="Barry K."/>
            <person name="LaButti K."/>
            <person name="Morin E."/>
            <person name="Salamov A."/>
            <person name="Lipzen A."/>
            <person name="Mereny Z."/>
            <person name="Hegedus B."/>
            <person name="Baldrian P."/>
            <person name="Stursova M."/>
            <person name="Weitz H."/>
            <person name="Taylor A."/>
            <person name="Grigoriev I.V."/>
            <person name="Nagy L.G."/>
            <person name="Martin F."/>
            <person name="Kauserud H."/>
        </authorList>
    </citation>
    <scope>NUCLEOTIDE SEQUENCE</scope>
    <source>
        <strain evidence="4">CBHHK067</strain>
    </source>
</reference>
<dbReference type="InterPro" id="IPR001466">
    <property type="entry name" value="Beta-lactam-related"/>
</dbReference>
<sequence>MLLPTLILDCVPLVYCDAASANKINIDAAIKSILEDFNTPGGFGVAVVRKSTQESDWIVETKGYGVAKLDGTNATKDTLFAIGSNSKLFKALATGLLISNESFLTRISWKTKIASLVPEWGLMDPVASAESTIQDMMSHRTGLPRHGLISLSDTVSEIIRRLRYLKPSASFREIWQYNNHMYTLLSYFPPLLVGVSFEKHGNDFIIEPLDMHSTTYFSERAEKSGKLADGMMRDGVNQSEDLFGVGRVRALPYWLPAKENTGNVFFGAGGLISNADDMAIWLQALLNEGRHPINN</sequence>
<evidence type="ECO:0000313" key="4">
    <source>
        <dbReference type="EMBL" id="KAJ7700484.1"/>
    </source>
</evidence>
<dbReference type="PANTHER" id="PTHR46825:SF15">
    <property type="entry name" value="BETA-LACTAMASE-RELATED DOMAIN-CONTAINING PROTEIN"/>
    <property type="match status" value="1"/>
</dbReference>
<name>A0AAD7DV65_MYCRO</name>
<dbReference type="EMBL" id="JARKIE010000020">
    <property type="protein sequence ID" value="KAJ7700484.1"/>
    <property type="molecule type" value="Genomic_DNA"/>
</dbReference>